<evidence type="ECO:0000256" key="1">
    <source>
        <dbReference type="ARBA" id="ARBA00004613"/>
    </source>
</evidence>
<dbReference type="SUPFAM" id="SSF47473">
    <property type="entry name" value="EF-hand"/>
    <property type="match status" value="1"/>
</dbReference>
<dbReference type="InterPro" id="IPR011992">
    <property type="entry name" value="EF-hand-dom_pair"/>
</dbReference>
<reference evidence="11 12" key="1">
    <citation type="submission" date="2019-01" db="EMBL/GenBank/DDBJ databases">
        <title>A draft genome assembly of the solar-powered sea slug Elysia chlorotica.</title>
        <authorList>
            <person name="Cai H."/>
            <person name="Li Q."/>
            <person name="Fang X."/>
            <person name="Li J."/>
            <person name="Curtis N.E."/>
            <person name="Altenburger A."/>
            <person name="Shibata T."/>
            <person name="Feng M."/>
            <person name="Maeda T."/>
            <person name="Schwartz J.A."/>
            <person name="Shigenobu S."/>
            <person name="Lundholm N."/>
            <person name="Nishiyama T."/>
            <person name="Yang H."/>
            <person name="Hasebe M."/>
            <person name="Li S."/>
            <person name="Pierce S.K."/>
            <person name="Wang J."/>
        </authorList>
    </citation>
    <scope>NUCLEOTIDE SEQUENCE [LARGE SCALE GENOMIC DNA]</scope>
    <source>
        <strain evidence="11">EC2010</strain>
        <tissue evidence="11">Whole organism of an adult</tissue>
    </source>
</reference>
<dbReference type="GO" id="GO:0005615">
    <property type="term" value="C:extracellular space"/>
    <property type="evidence" value="ECO:0007669"/>
    <property type="project" value="TreeGrafter"/>
</dbReference>
<dbReference type="PROSITE" id="PS51162">
    <property type="entry name" value="THYROGLOBULIN_1_2"/>
    <property type="match status" value="1"/>
</dbReference>
<feature type="region of interest" description="Disordered" evidence="8">
    <location>
        <begin position="87"/>
        <end position="121"/>
    </location>
</feature>
<evidence type="ECO:0000313" key="12">
    <source>
        <dbReference type="Proteomes" id="UP000271974"/>
    </source>
</evidence>
<dbReference type="GO" id="GO:0005518">
    <property type="term" value="F:collagen binding"/>
    <property type="evidence" value="ECO:0007669"/>
    <property type="project" value="TreeGrafter"/>
</dbReference>
<evidence type="ECO:0000259" key="10">
    <source>
        <dbReference type="PROSITE" id="PS51162"/>
    </source>
</evidence>
<comment type="caution">
    <text evidence="7">Lacks conserved residue(s) required for the propagation of feature annotation.</text>
</comment>
<dbReference type="SMART" id="SM00211">
    <property type="entry name" value="TY"/>
    <property type="match status" value="1"/>
</dbReference>
<dbReference type="Proteomes" id="UP000271974">
    <property type="component" value="Unassembled WGS sequence"/>
</dbReference>
<evidence type="ECO:0000256" key="3">
    <source>
        <dbReference type="ARBA" id="ARBA00022729"/>
    </source>
</evidence>
<evidence type="ECO:0000256" key="8">
    <source>
        <dbReference type="SAM" id="MobiDB-lite"/>
    </source>
</evidence>
<feature type="chain" id="PRO_5019163858" description="Thyroglobulin type-1 domain-containing protein" evidence="9">
    <location>
        <begin position="26"/>
        <end position="436"/>
    </location>
</feature>
<dbReference type="CDD" id="cd00191">
    <property type="entry name" value="TY"/>
    <property type="match status" value="1"/>
</dbReference>
<keyword evidence="3 9" id="KW-0732">Signal</keyword>
<feature type="domain" description="Thyroglobulin type-1" evidence="10">
    <location>
        <begin position="367"/>
        <end position="432"/>
    </location>
</feature>
<keyword evidence="12" id="KW-1185">Reference proteome</keyword>
<proteinExistence type="predicted"/>
<keyword evidence="6" id="KW-0325">Glycoprotein</keyword>
<keyword evidence="5" id="KW-1015">Disulfide bond</keyword>
<evidence type="ECO:0000256" key="4">
    <source>
        <dbReference type="ARBA" id="ARBA00022837"/>
    </source>
</evidence>
<dbReference type="PANTHER" id="PTHR13866:SF14">
    <property type="entry name" value="BM-40"/>
    <property type="match status" value="1"/>
</dbReference>
<dbReference type="Pfam" id="PF00086">
    <property type="entry name" value="Thyroglobulin_1"/>
    <property type="match status" value="1"/>
</dbReference>
<dbReference type="PROSITE" id="PS00018">
    <property type="entry name" value="EF_HAND_1"/>
    <property type="match status" value="1"/>
</dbReference>
<keyword evidence="4" id="KW-0106">Calcium</keyword>
<feature type="compositionally biased region" description="Basic residues" evidence="8">
    <location>
        <begin position="87"/>
        <end position="110"/>
    </location>
</feature>
<accession>A0A433SRC7</accession>
<evidence type="ECO:0000256" key="5">
    <source>
        <dbReference type="ARBA" id="ARBA00023157"/>
    </source>
</evidence>
<dbReference type="Gene3D" id="4.10.800.10">
    <property type="entry name" value="Thyroglobulin type-1"/>
    <property type="match status" value="1"/>
</dbReference>
<evidence type="ECO:0000256" key="6">
    <source>
        <dbReference type="ARBA" id="ARBA00023180"/>
    </source>
</evidence>
<dbReference type="Pfam" id="PF10591">
    <property type="entry name" value="SPARC_Ca_bdg"/>
    <property type="match status" value="1"/>
</dbReference>
<dbReference type="PANTHER" id="PTHR13866">
    <property type="entry name" value="SPARC OSTEONECTIN"/>
    <property type="match status" value="1"/>
</dbReference>
<dbReference type="Gene3D" id="1.10.238.10">
    <property type="entry name" value="EF-hand"/>
    <property type="match status" value="1"/>
</dbReference>
<dbReference type="EMBL" id="RQTK01001153">
    <property type="protein sequence ID" value="RUS71829.1"/>
    <property type="molecule type" value="Genomic_DNA"/>
</dbReference>
<dbReference type="SUPFAM" id="SSF57610">
    <property type="entry name" value="Thyroglobulin type-1 domain"/>
    <property type="match status" value="1"/>
</dbReference>
<evidence type="ECO:0000256" key="2">
    <source>
        <dbReference type="ARBA" id="ARBA00022525"/>
    </source>
</evidence>
<keyword evidence="2" id="KW-0964">Secreted</keyword>
<sequence length="436" mass="50190">MARVAILCLLALAVVISTLATVAEARKRDKSVDLSKWDKKSFFKSLSHHGAQINAMDEKGGKMYTPQIHGKHLGGDSDEGLFRKKWRKGGRGKHGRHNKKSRKSKKFNRHKAAEMTKHSPWSGLIRPGTECEQECKRNEICIKGPLDALSHCIHIKDLKRSMKKFRKYKKKEKKAWRKFHKKSEKHFKHNNILNLSSNGTSDDTAVIKAKAHSDMEKELNRKKEELVNAEGRKIFDIVPAAPSEAGDPKGCSTKDFSQIRNRIMGWFHLLRSHNKKALKEDKKLKEHRHSVKKQMDAGDTCKCMKSAMWEFHQMDKDEDDHLTDKEMALLEENAMEPCIKPYLTSCDRDADGYLSSAEWCCCFSGALAPCYRKMDEIKRSRQPVTFMPRCDKEGYYIPEQCQRIDDTNFECWCVDYNGNVAEETKTKGRADCKAFE</sequence>
<comment type="subcellular location">
    <subcellularLocation>
        <location evidence="1">Secreted</location>
    </subcellularLocation>
</comment>
<feature type="signal peptide" evidence="9">
    <location>
        <begin position="1"/>
        <end position="25"/>
    </location>
</feature>
<dbReference type="GO" id="GO:0050840">
    <property type="term" value="F:extracellular matrix binding"/>
    <property type="evidence" value="ECO:0007669"/>
    <property type="project" value="TreeGrafter"/>
</dbReference>
<organism evidence="11 12">
    <name type="scientific">Elysia chlorotica</name>
    <name type="common">Eastern emerald elysia</name>
    <name type="synonym">Sea slug</name>
    <dbReference type="NCBI Taxonomy" id="188477"/>
    <lineage>
        <taxon>Eukaryota</taxon>
        <taxon>Metazoa</taxon>
        <taxon>Spiralia</taxon>
        <taxon>Lophotrochozoa</taxon>
        <taxon>Mollusca</taxon>
        <taxon>Gastropoda</taxon>
        <taxon>Heterobranchia</taxon>
        <taxon>Euthyneura</taxon>
        <taxon>Panpulmonata</taxon>
        <taxon>Sacoglossa</taxon>
        <taxon>Placobranchoidea</taxon>
        <taxon>Plakobranchidae</taxon>
        <taxon>Elysia</taxon>
    </lineage>
</organism>
<dbReference type="STRING" id="188477.A0A433SRC7"/>
<dbReference type="PROSITE" id="PS00484">
    <property type="entry name" value="THYROGLOBULIN_1_1"/>
    <property type="match status" value="1"/>
</dbReference>
<dbReference type="OrthoDB" id="8875634at2759"/>
<gene>
    <name evidence="11" type="ORF">EGW08_020414</name>
</gene>
<dbReference type="InterPro" id="IPR018247">
    <property type="entry name" value="EF_Hand_1_Ca_BS"/>
</dbReference>
<dbReference type="InterPro" id="IPR019577">
    <property type="entry name" value="SPARC/Testican_Ca-bd-dom"/>
</dbReference>
<dbReference type="GO" id="GO:0005509">
    <property type="term" value="F:calcium ion binding"/>
    <property type="evidence" value="ECO:0007669"/>
    <property type="project" value="InterPro"/>
</dbReference>
<dbReference type="AlphaFoldDB" id="A0A433SRC7"/>
<evidence type="ECO:0000256" key="9">
    <source>
        <dbReference type="SAM" id="SignalP"/>
    </source>
</evidence>
<dbReference type="InterPro" id="IPR000716">
    <property type="entry name" value="Thyroglobulin_1"/>
</dbReference>
<evidence type="ECO:0000256" key="7">
    <source>
        <dbReference type="PROSITE-ProRule" id="PRU00500"/>
    </source>
</evidence>
<protein>
    <recommendedName>
        <fullName evidence="10">Thyroglobulin type-1 domain-containing protein</fullName>
    </recommendedName>
</protein>
<dbReference type="InterPro" id="IPR036857">
    <property type="entry name" value="Thyroglobulin_1_sf"/>
</dbReference>
<evidence type="ECO:0000313" key="11">
    <source>
        <dbReference type="EMBL" id="RUS71829.1"/>
    </source>
</evidence>
<name>A0A433SRC7_ELYCH</name>
<comment type="caution">
    <text evidence="11">The sequence shown here is derived from an EMBL/GenBank/DDBJ whole genome shotgun (WGS) entry which is preliminary data.</text>
</comment>